<dbReference type="OrthoDB" id="3785402at2"/>
<dbReference type="Gene3D" id="3.30.565.10">
    <property type="entry name" value="Histidine kinase-like ATPase, C-terminal domain"/>
    <property type="match status" value="1"/>
</dbReference>
<keyword evidence="1" id="KW-0723">Serine/threonine-protein kinase</keyword>
<dbReference type="InterPro" id="IPR036890">
    <property type="entry name" value="HATPase_C_sf"/>
</dbReference>
<protein>
    <submittedName>
        <fullName evidence="4">ATP-binding protein</fullName>
    </submittedName>
</protein>
<keyword evidence="4" id="KW-0547">Nucleotide-binding</keyword>
<proteinExistence type="predicted"/>
<keyword evidence="5" id="KW-1185">Reference proteome</keyword>
<keyword evidence="1" id="KW-0808">Transferase</keyword>
<dbReference type="CDD" id="cd16936">
    <property type="entry name" value="HATPase_RsbW-like"/>
    <property type="match status" value="1"/>
</dbReference>
<dbReference type="InterPro" id="IPR050267">
    <property type="entry name" value="Anti-sigma-factor_SerPK"/>
</dbReference>
<evidence type="ECO:0000259" key="3">
    <source>
        <dbReference type="Pfam" id="PF13581"/>
    </source>
</evidence>
<organism evidence="4 5">
    <name type="scientific">Microbacterium paludicola</name>
    <dbReference type="NCBI Taxonomy" id="300019"/>
    <lineage>
        <taxon>Bacteria</taxon>
        <taxon>Bacillati</taxon>
        <taxon>Actinomycetota</taxon>
        <taxon>Actinomycetes</taxon>
        <taxon>Micrococcales</taxon>
        <taxon>Microbacteriaceae</taxon>
        <taxon>Microbacterium</taxon>
    </lineage>
</organism>
<dbReference type="PANTHER" id="PTHR35526:SF3">
    <property type="entry name" value="ANTI-SIGMA-F FACTOR RSBW"/>
    <property type="match status" value="1"/>
</dbReference>
<dbReference type="PANTHER" id="PTHR35526">
    <property type="entry name" value="ANTI-SIGMA-F FACTOR RSBW-RELATED"/>
    <property type="match status" value="1"/>
</dbReference>
<dbReference type="SUPFAM" id="SSF55874">
    <property type="entry name" value="ATPase domain of HSP90 chaperone/DNA topoisomerase II/histidine kinase"/>
    <property type="match status" value="1"/>
</dbReference>
<evidence type="ECO:0000313" key="5">
    <source>
        <dbReference type="Proteomes" id="UP000298358"/>
    </source>
</evidence>
<gene>
    <name evidence="4" type="ORF">E4U02_02160</name>
</gene>
<feature type="region of interest" description="Disordered" evidence="2">
    <location>
        <begin position="85"/>
        <end position="105"/>
    </location>
</feature>
<dbReference type="AlphaFoldDB" id="A0A4Y9FYB8"/>
<dbReference type="Proteomes" id="UP000298358">
    <property type="component" value="Unassembled WGS sequence"/>
</dbReference>
<accession>A0A4Y9FYB8</accession>
<feature type="domain" description="Histidine kinase/HSP90-like ATPase" evidence="3">
    <location>
        <begin position="20"/>
        <end position="132"/>
    </location>
</feature>
<dbReference type="EMBL" id="SPQB01000003">
    <property type="protein sequence ID" value="TFU34090.1"/>
    <property type="molecule type" value="Genomic_DNA"/>
</dbReference>
<keyword evidence="1" id="KW-0418">Kinase</keyword>
<evidence type="ECO:0000256" key="1">
    <source>
        <dbReference type="ARBA" id="ARBA00022527"/>
    </source>
</evidence>
<dbReference type="InterPro" id="IPR003594">
    <property type="entry name" value="HATPase_dom"/>
</dbReference>
<keyword evidence="4" id="KW-0067">ATP-binding</keyword>
<dbReference type="GO" id="GO:0005524">
    <property type="term" value="F:ATP binding"/>
    <property type="evidence" value="ECO:0007669"/>
    <property type="project" value="UniProtKB-KW"/>
</dbReference>
<name>A0A4Y9FYB8_9MICO</name>
<sequence length="140" mass="15664">MARMAGDYSLDGFAVPPELHRLHTLLERVGAEHPELDPMDLMLFETAVIEIANNVVEHGVPSGEVRWLFEVRVTDEAIVADLHDSGQEFSPTFGEQMPGEDAERGRGLPLAEAVLDELEVNRTDEGNHWRMVRRRGHSAP</sequence>
<dbReference type="GO" id="GO:0004674">
    <property type="term" value="F:protein serine/threonine kinase activity"/>
    <property type="evidence" value="ECO:0007669"/>
    <property type="project" value="UniProtKB-KW"/>
</dbReference>
<evidence type="ECO:0000313" key="4">
    <source>
        <dbReference type="EMBL" id="TFU34090.1"/>
    </source>
</evidence>
<reference evidence="4 5" key="1">
    <citation type="submission" date="2019-03" db="EMBL/GenBank/DDBJ databases">
        <title>Diversity of the mouse oral microbiome.</title>
        <authorList>
            <person name="Joseph S."/>
            <person name="Aduse-Opoku J."/>
            <person name="Curtis M."/>
            <person name="Wade W."/>
            <person name="Hashim A."/>
        </authorList>
    </citation>
    <scope>NUCLEOTIDE SEQUENCE [LARGE SCALE GENOMIC DNA]</scope>
    <source>
        <strain evidence="4 5">P1012</strain>
    </source>
</reference>
<comment type="caution">
    <text evidence="4">The sequence shown here is derived from an EMBL/GenBank/DDBJ whole genome shotgun (WGS) entry which is preliminary data.</text>
</comment>
<evidence type="ECO:0000256" key="2">
    <source>
        <dbReference type="SAM" id="MobiDB-lite"/>
    </source>
</evidence>
<dbReference type="Pfam" id="PF13581">
    <property type="entry name" value="HATPase_c_2"/>
    <property type="match status" value="1"/>
</dbReference>